<feature type="region of interest" description="Disordered" evidence="1">
    <location>
        <begin position="104"/>
        <end position="163"/>
    </location>
</feature>
<dbReference type="AlphaFoldDB" id="A0A914YTQ2"/>
<feature type="compositionally biased region" description="Basic and acidic residues" evidence="1">
    <location>
        <begin position="104"/>
        <end position="131"/>
    </location>
</feature>
<sequence length="163" mass="17716">MAKNAKIWSSTTPSATTQPSATPASEGTKTGSIVWIVLGVLLFIIVIGLIALGIYCFCIKKQKKAAEIFDGKPKEVMAESKNLETRKINVEPDAGKLKEIAKTKKETVEEQPAKQKKEVVKPKEKPTKNEIKNVPAKKAAAVEPTLDDPTTEASVCQRVLSKN</sequence>
<evidence type="ECO:0000256" key="2">
    <source>
        <dbReference type="SAM" id="Phobius"/>
    </source>
</evidence>
<evidence type="ECO:0000313" key="4">
    <source>
        <dbReference type="WBParaSite" id="PSU_v2.g3044.t1"/>
    </source>
</evidence>
<feature type="transmembrane region" description="Helical" evidence="2">
    <location>
        <begin position="33"/>
        <end position="58"/>
    </location>
</feature>
<organism evidence="3 4">
    <name type="scientific">Panagrolaimus superbus</name>
    <dbReference type="NCBI Taxonomy" id="310955"/>
    <lineage>
        <taxon>Eukaryota</taxon>
        <taxon>Metazoa</taxon>
        <taxon>Ecdysozoa</taxon>
        <taxon>Nematoda</taxon>
        <taxon>Chromadorea</taxon>
        <taxon>Rhabditida</taxon>
        <taxon>Tylenchina</taxon>
        <taxon>Panagrolaimomorpha</taxon>
        <taxon>Panagrolaimoidea</taxon>
        <taxon>Panagrolaimidae</taxon>
        <taxon>Panagrolaimus</taxon>
    </lineage>
</organism>
<protein>
    <submittedName>
        <fullName evidence="4">Uncharacterized protein</fullName>
    </submittedName>
</protein>
<keyword evidence="2" id="KW-0812">Transmembrane</keyword>
<dbReference type="WBParaSite" id="PSU_v2.g3044.t1">
    <property type="protein sequence ID" value="PSU_v2.g3044.t1"/>
    <property type="gene ID" value="PSU_v2.g3044"/>
</dbReference>
<keyword evidence="3" id="KW-1185">Reference proteome</keyword>
<dbReference type="CDD" id="cd12087">
    <property type="entry name" value="TM_EGFR-like"/>
    <property type="match status" value="1"/>
</dbReference>
<feature type="region of interest" description="Disordered" evidence="1">
    <location>
        <begin position="1"/>
        <end position="27"/>
    </location>
</feature>
<keyword evidence="2" id="KW-1133">Transmembrane helix</keyword>
<accession>A0A914YTQ2</accession>
<keyword evidence="2" id="KW-0472">Membrane</keyword>
<name>A0A914YTQ2_9BILA</name>
<reference evidence="4" key="1">
    <citation type="submission" date="2022-11" db="UniProtKB">
        <authorList>
            <consortium name="WormBaseParasite"/>
        </authorList>
    </citation>
    <scope>IDENTIFICATION</scope>
</reference>
<proteinExistence type="predicted"/>
<feature type="compositionally biased region" description="Low complexity" evidence="1">
    <location>
        <begin position="9"/>
        <end position="25"/>
    </location>
</feature>
<dbReference type="Proteomes" id="UP000887577">
    <property type="component" value="Unplaced"/>
</dbReference>
<evidence type="ECO:0000256" key="1">
    <source>
        <dbReference type="SAM" id="MobiDB-lite"/>
    </source>
</evidence>
<evidence type="ECO:0000313" key="3">
    <source>
        <dbReference type="Proteomes" id="UP000887577"/>
    </source>
</evidence>